<dbReference type="OrthoDB" id="1679483at2"/>
<feature type="transmembrane region" description="Helical" evidence="1">
    <location>
        <begin position="36"/>
        <end position="55"/>
    </location>
</feature>
<dbReference type="NCBIfam" id="NF041644">
    <property type="entry name" value="CBO0543_fam"/>
    <property type="match status" value="1"/>
</dbReference>
<protein>
    <submittedName>
        <fullName evidence="2">Uncharacterized protein</fullName>
    </submittedName>
</protein>
<gene>
    <name evidence="2" type="ORF">DFP97_107301</name>
</gene>
<dbReference type="InterPro" id="IPR048147">
    <property type="entry name" value="CBO0543-like"/>
</dbReference>
<comment type="caution">
    <text evidence="2">The sequence shown here is derived from an EMBL/GenBank/DDBJ whole genome shotgun (WGS) entry which is preliminary data.</text>
</comment>
<dbReference type="Proteomes" id="UP000252415">
    <property type="component" value="Unassembled WGS sequence"/>
</dbReference>
<evidence type="ECO:0000256" key="1">
    <source>
        <dbReference type="SAM" id="Phobius"/>
    </source>
</evidence>
<evidence type="ECO:0000313" key="3">
    <source>
        <dbReference type="Proteomes" id="UP000252415"/>
    </source>
</evidence>
<evidence type="ECO:0000313" key="2">
    <source>
        <dbReference type="EMBL" id="RCW48098.1"/>
    </source>
</evidence>
<accession>A0A368W187</accession>
<keyword evidence="1" id="KW-1133">Transmembrane helix</keyword>
<keyword evidence="3" id="KW-1185">Reference proteome</keyword>
<keyword evidence="1" id="KW-0812">Transmembrane</keyword>
<sequence length="184" mass="22054">MKDNEFLDKVKQIYMKDSEANMQYISLWTEEIVFSWRWWVSVVLTFLPWILWAIFRKKDSSARLMGVGFFTMFLTAWMDFIGVDLGLWYYPIDTIPFVPSYIPYDFCVLPVMVMFLIQYKPRFSPFWKAVFFAIGNTIIAEPLLEYLEFYEENSWSPLFSIPIYFSIYLLASWLSSRKSYEPIA</sequence>
<feature type="transmembrane region" description="Helical" evidence="1">
    <location>
        <begin position="126"/>
        <end position="144"/>
    </location>
</feature>
<feature type="transmembrane region" description="Helical" evidence="1">
    <location>
        <begin position="101"/>
        <end position="119"/>
    </location>
</feature>
<feature type="transmembrane region" description="Helical" evidence="1">
    <location>
        <begin position="67"/>
        <end position="89"/>
    </location>
</feature>
<dbReference type="RefSeq" id="WP_114380510.1">
    <property type="nucleotide sequence ID" value="NZ_QPJD01000007.1"/>
</dbReference>
<proteinExistence type="predicted"/>
<dbReference type="EMBL" id="QPJD01000007">
    <property type="protein sequence ID" value="RCW48098.1"/>
    <property type="molecule type" value="Genomic_DNA"/>
</dbReference>
<name>A0A368W187_9BACL</name>
<feature type="transmembrane region" description="Helical" evidence="1">
    <location>
        <begin position="156"/>
        <end position="174"/>
    </location>
</feature>
<dbReference type="AlphaFoldDB" id="A0A368W187"/>
<organism evidence="2 3">
    <name type="scientific">Paenibacillus prosopidis</name>
    <dbReference type="NCBI Taxonomy" id="630520"/>
    <lineage>
        <taxon>Bacteria</taxon>
        <taxon>Bacillati</taxon>
        <taxon>Bacillota</taxon>
        <taxon>Bacilli</taxon>
        <taxon>Bacillales</taxon>
        <taxon>Paenibacillaceae</taxon>
        <taxon>Paenibacillus</taxon>
    </lineage>
</organism>
<keyword evidence="1" id="KW-0472">Membrane</keyword>
<reference evidence="2 3" key="1">
    <citation type="submission" date="2018-07" db="EMBL/GenBank/DDBJ databases">
        <title>Genomic Encyclopedia of Type Strains, Phase III (KMG-III): the genomes of soil and plant-associated and newly described type strains.</title>
        <authorList>
            <person name="Whitman W."/>
        </authorList>
    </citation>
    <scope>NUCLEOTIDE SEQUENCE [LARGE SCALE GENOMIC DNA]</scope>
    <source>
        <strain evidence="2 3">CECT 7506</strain>
    </source>
</reference>